<dbReference type="GO" id="GO:0020037">
    <property type="term" value="F:heme binding"/>
    <property type="evidence" value="ECO:0007669"/>
    <property type="project" value="InterPro"/>
</dbReference>
<comment type="similarity">
    <text evidence="4">Belongs to the cytochrome P450 family.</text>
</comment>
<evidence type="ECO:0000256" key="8">
    <source>
        <dbReference type="ARBA" id="ARBA00022989"/>
    </source>
</evidence>
<evidence type="ECO:0000256" key="4">
    <source>
        <dbReference type="ARBA" id="ARBA00010617"/>
    </source>
</evidence>
<reference evidence="13" key="1">
    <citation type="submission" date="2019-10" db="EMBL/GenBank/DDBJ databases">
        <authorList>
            <person name="Nor Muhammad N."/>
        </authorList>
    </citation>
    <scope>NUCLEOTIDE SEQUENCE</scope>
</reference>
<dbReference type="PANTHER" id="PTHR46300:SF7">
    <property type="entry name" value="P450, PUTATIVE (EUROFUNG)-RELATED"/>
    <property type="match status" value="1"/>
</dbReference>
<dbReference type="PRINTS" id="PR00463">
    <property type="entry name" value="EP450I"/>
</dbReference>
<keyword evidence="8" id="KW-1133">Transmembrane helix</keyword>
<keyword evidence="7" id="KW-0479">Metal-binding</keyword>
<name>A0A5K1JUS4_9APHY</name>
<dbReference type="AlphaFoldDB" id="A0A5K1JUS4"/>
<keyword evidence="12" id="KW-0472">Membrane</keyword>
<dbReference type="InterPro" id="IPR036396">
    <property type="entry name" value="Cyt_P450_sf"/>
</dbReference>
<dbReference type="InterPro" id="IPR001128">
    <property type="entry name" value="Cyt_P450"/>
</dbReference>
<dbReference type="GO" id="GO:0016705">
    <property type="term" value="F:oxidoreductase activity, acting on paired donors, with incorporation or reduction of molecular oxygen"/>
    <property type="evidence" value="ECO:0007669"/>
    <property type="project" value="InterPro"/>
</dbReference>
<evidence type="ECO:0000256" key="9">
    <source>
        <dbReference type="ARBA" id="ARBA00023002"/>
    </source>
</evidence>
<keyword evidence="6" id="KW-0812">Transmembrane</keyword>
<dbReference type="InterPro" id="IPR050364">
    <property type="entry name" value="Cytochrome_P450_fung"/>
</dbReference>
<evidence type="ECO:0000256" key="2">
    <source>
        <dbReference type="ARBA" id="ARBA00004167"/>
    </source>
</evidence>
<dbReference type="Pfam" id="PF00067">
    <property type="entry name" value="p450"/>
    <property type="match status" value="1"/>
</dbReference>
<dbReference type="PANTHER" id="PTHR46300">
    <property type="entry name" value="P450, PUTATIVE (EUROFUNG)-RELATED-RELATED"/>
    <property type="match status" value="1"/>
</dbReference>
<evidence type="ECO:0000256" key="11">
    <source>
        <dbReference type="ARBA" id="ARBA00023033"/>
    </source>
</evidence>
<dbReference type="GO" id="GO:0005506">
    <property type="term" value="F:iron ion binding"/>
    <property type="evidence" value="ECO:0007669"/>
    <property type="project" value="InterPro"/>
</dbReference>
<dbReference type="InterPro" id="IPR002401">
    <property type="entry name" value="Cyt_P450_E_grp-I"/>
</dbReference>
<dbReference type="GO" id="GO:0004497">
    <property type="term" value="F:monooxygenase activity"/>
    <property type="evidence" value="ECO:0007669"/>
    <property type="project" value="UniProtKB-KW"/>
</dbReference>
<gene>
    <name evidence="13" type="primary">I1R980</name>
</gene>
<protein>
    <submittedName>
        <fullName evidence="13">N/A</fullName>
    </submittedName>
</protein>
<dbReference type="Gene3D" id="1.10.630.10">
    <property type="entry name" value="Cytochrome P450"/>
    <property type="match status" value="1"/>
</dbReference>
<proteinExistence type="inferred from homology"/>
<keyword evidence="5" id="KW-0349">Heme</keyword>
<evidence type="ECO:0000256" key="12">
    <source>
        <dbReference type="ARBA" id="ARBA00023136"/>
    </source>
</evidence>
<evidence type="ECO:0000256" key="6">
    <source>
        <dbReference type="ARBA" id="ARBA00022692"/>
    </source>
</evidence>
<evidence type="ECO:0000313" key="13">
    <source>
        <dbReference type="EMBL" id="VWO95118.1"/>
    </source>
</evidence>
<evidence type="ECO:0000256" key="5">
    <source>
        <dbReference type="ARBA" id="ARBA00022617"/>
    </source>
</evidence>
<evidence type="ECO:0000256" key="7">
    <source>
        <dbReference type="ARBA" id="ARBA00022723"/>
    </source>
</evidence>
<comment type="cofactor">
    <cofactor evidence="1">
        <name>heme</name>
        <dbReference type="ChEBI" id="CHEBI:30413"/>
    </cofactor>
</comment>
<accession>A0A5K1JUS4</accession>
<keyword evidence="9" id="KW-0560">Oxidoreductase</keyword>
<dbReference type="SUPFAM" id="SSF48264">
    <property type="entry name" value="Cytochrome P450"/>
    <property type="match status" value="1"/>
</dbReference>
<comment type="pathway">
    <text evidence="3">Secondary metabolite biosynthesis.</text>
</comment>
<dbReference type="GO" id="GO:0016020">
    <property type="term" value="C:membrane"/>
    <property type="evidence" value="ECO:0007669"/>
    <property type="project" value="UniProtKB-SubCell"/>
</dbReference>
<evidence type="ECO:0000256" key="3">
    <source>
        <dbReference type="ARBA" id="ARBA00005179"/>
    </source>
</evidence>
<organism evidence="13">
    <name type="scientific">Ganoderma boninense</name>
    <dbReference type="NCBI Taxonomy" id="34458"/>
    <lineage>
        <taxon>Eukaryota</taxon>
        <taxon>Fungi</taxon>
        <taxon>Dikarya</taxon>
        <taxon>Basidiomycota</taxon>
        <taxon>Agaricomycotina</taxon>
        <taxon>Agaricomycetes</taxon>
        <taxon>Polyporales</taxon>
        <taxon>Polyporaceae</taxon>
        <taxon>Ganoderma</taxon>
    </lineage>
</organism>
<sequence>MHVFTQPVVVLGNADVISEYLDKRSANTSDRKQTASLQLRIQNGYDTAFGLMSYGPEWKLRRRVFWQHFNPTVITNYHTIQRETARTLLRTLLTQSYDAEKHLTECAATTLLRVLYGLEKQHEIDEAIAVIQGGLEGARNVLVSGGFLVDFFLILRYLPSFVPFQRRFAKWRAGLERLMSTPFARYQATAAQLGDDAPPSVVGDVIANLLQDGQDTEHVANVEFIAKRIAVDSMQDGVHARTVFLVMSLYPDIQKKAQAELDAVVGPDHLPDFCDHESLVYIDAIIKEALRWMPPAPFGITHCTRDDDELRGYFIPAGTMLIANIWACLQDPEVYENPEEFRPERFLRNGKPDPSARDPNDFVLLAEGCQ</sequence>
<keyword evidence="10" id="KW-0408">Iron</keyword>
<evidence type="ECO:0000256" key="10">
    <source>
        <dbReference type="ARBA" id="ARBA00023004"/>
    </source>
</evidence>
<keyword evidence="11" id="KW-0503">Monooxygenase</keyword>
<comment type="subcellular location">
    <subcellularLocation>
        <location evidence="2">Membrane</location>
        <topology evidence="2">Single-pass membrane protein</topology>
    </subcellularLocation>
</comment>
<evidence type="ECO:0000256" key="1">
    <source>
        <dbReference type="ARBA" id="ARBA00001971"/>
    </source>
</evidence>
<dbReference type="EMBL" id="LR724527">
    <property type="protein sequence ID" value="VWO95118.1"/>
    <property type="molecule type" value="Genomic_DNA"/>
</dbReference>